<dbReference type="EnsemblBacteria" id="BAA17413">
    <property type="protein sequence ID" value="BAA17413"/>
    <property type="gene ID" value="BAA17413"/>
</dbReference>
<dbReference type="EMBL" id="BA000022">
    <property type="protein sequence ID" value="BAA17413.1"/>
    <property type="molecule type" value="Genomic_DNA"/>
</dbReference>
<dbReference type="eggNOG" id="COG0494">
    <property type="taxonomic scope" value="Bacteria"/>
</dbReference>
<dbReference type="KEGG" id="syn:slr2078"/>
<protein>
    <submittedName>
        <fullName evidence="4">Slr2078 protein</fullName>
    </submittedName>
</protein>
<evidence type="ECO:0000313" key="5">
    <source>
        <dbReference type="Proteomes" id="UP000001425"/>
    </source>
</evidence>
<dbReference type="SUPFAM" id="SSF55811">
    <property type="entry name" value="Nudix"/>
    <property type="match status" value="1"/>
</dbReference>
<comment type="cofactor">
    <cofactor evidence="1">
        <name>Mg(2+)</name>
        <dbReference type="ChEBI" id="CHEBI:18420"/>
    </cofactor>
</comment>
<dbReference type="InParanoid" id="P73381"/>
<organism evidence="4 5">
    <name type="scientific">Synechocystis sp. (strain ATCC 27184 / PCC 6803 / Kazusa)</name>
    <dbReference type="NCBI Taxonomy" id="1111708"/>
    <lineage>
        <taxon>Bacteria</taxon>
        <taxon>Bacillati</taxon>
        <taxon>Cyanobacteriota</taxon>
        <taxon>Cyanophyceae</taxon>
        <taxon>Synechococcales</taxon>
        <taxon>Merismopediaceae</taxon>
        <taxon>Synechocystis</taxon>
    </lineage>
</organism>
<evidence type="ECO:0000259" key="3">
    <source>
        <dbReference type="PROSITE" id="PS51462"/>
    </source>
</evidence>
<dbReference type="Gene3D" id="3.90.79.10">
    <property type="entry name" value="Nucleoside Triphosphate Pyrophosphohydrolase"/>
    <property type="match status" value="1"/>
</dbReference>
<reference evidence="4 5" key="2">
    <citation type="journal article" date="1996" name="DNA Res.">
        <title>Sequence analysis of the genome of the unicellular cyanobacterium Synechocystis sp. strain PCC6803. II. Sequence determination of the entire genome and assignment of potential protein-coding regions.</title>
        <authorList>
            <person name="Kaneko T."/>
            <person name="Sato S."/>
            <person name="Kotani H."/>
            <person name="Tanaka A."/>
            <person name="Asamizu E."/>
            <person name="Nakamura Y."/>
            <person name="Miyajima N."/>
            <person name="Hirosawa M."/>
            <person name="Sugiura M."/>
            <person name="Sasamoto S."/>
            <person name="Kimura T."/>
            <person name="Hosouchi T."/>
            <person name="Matsuno A."/>
            <person name="Muraki A."/>
            <person name="Nakazaki N."/>
            <person name="Naruo K."/>
            <person name="Okumura S."/>
            <person name="Shimpo S."/>
            <person name="Takeuchi C."/>
            <person name="Wada T."/>
            <person name="Watanabe A."/>
            <person name="Yamada M."/>
            <person name="Yasuda M."/>
            <person name="Tabata S."/>
        </authorList>
    </citation>
    <scope>NUCLEOTIDE SEQUENCE [LARGE SCALE GENOMIC DNA]</scope>
    <source>
        <strain evidence="5">ATCC 27184 / PCC 6803 / Kazusa</strain>
    </source>
</reference>
<keyword evidence="5" id="KW-1185">Reference proteome</keyword>
<dbReference type="CDD" id="cd03424">
    <property type="entry name" value="NUDIX_ADPRase_Nudt5_UGPPase_Nudt14"/>
    <property type="match status" value="1"/>
</dbReference>
<dbReference type="PIR" id="S77566">
    <property type="entry name" value="S77566"/>
</dbReference>
<dbReference type="GO" id="GO:0016462">
    <property type="term" value="F:pyrophosphatase activity"/>
    <property type="evidence" value="ECO:0000318"/>
    <property type="project" value="GO_Central"/>
</dbReference>
<dbReference type="PaxDb" id="1148-1652491"/>
<dbReference type="STRING" id="1148.gene:10498276"/>
<accession>P73381</accession>
<dbReference type="PROSITE" id="PS51462">
    <property type="entry name" value="NUDIX"/>
    <property type="match status" value="1"/>
</dbReference>
<evidence type="ECO:0000256" key="1">
    <source>
        <dbReference type="ARBA" id="ARBA00001946"/>
    </source>
</evidence>
<feature type="domain" description="Nudix hydrolase" evidence="3">
    <location>
        <begin position="48"/>
        <end position="178"/>
    </location>
</feature>
<keyword evidence="2" id="KW-0378">Hydrolase</keyword>
<proteinExistence type="predicted"/>
<dbReference type="AlphaFoldDB" id="P73381"/>
<dbReference type="PANTHER" id="PTHR11839:SF18">
    <property type="entry name" value="NUDIX HYDROLASE DOMAIN-CONTAINING PROTEIN"/>
    <property type="match status" value="1"/>
</dbReference>
<dbReference type="InterPro" id="IPR015797">
    <property type="entry name" value="NUDIX_hydrolase-like_dom_sf"/>
</dbReference>
<dbReference type="Proteomes" id="UP000001425">
    <property type="component" value="Chromosome"/>
</dbReference>
<dbReference type="PANTHER" id="PTHR11839">
    <property type="entry name" value="UDP/ADP-SUGAR PYROPHOSPHATASE"/>
    <property type="match status" value="1"/>
</dbReference>
<name>P73381_SYNY3</name>
<evidence type="ECO:0000256" key="2">
    <source>
        <dbReference type="ARBA" id="ARBA00022801"/>
    </source>
</evidence>
<dbReference type="Pfam" id="PF00293">
    <property type="entry name" value="NUDIX"/>
    <property type="match status" value="1"/>
</dbReference>
<gene>
    <name evidence="4" type="ordered locus">slr2078</name>
</gene>
<reference evidence="4 5" key="1">
    <citation type="journal article" date="1995" name="DNA Res.">
        <title>Sequence analysis of the genome of the unicellular cyanobacterium Synechocystis sp. strain PCC6803. I. Sequence features in the 1 Mb region from map positions 64% to 92% of the genome.</title>
        <authorList>
            <person name="Kaneko T."/>
            <person name="Tanaka A."/>
            <person name="Sato S."/>
            <person name="Kotani H."/>
            <person name="Sazuka T."/>
            <person name="Miyajima N."/>
            <person name="Sugiura M."/>
            <person name="Tabata S."/>
        </authorList>
    </citation>
    <scope>NUCLEOTIDE SEQUENCE [LARGE SCALE GENOMIC DNA]</scope>
    <source>
        <strain evidence="5">ATCC 27184 / PCC 6803 / Kazusa</strain>
    </source>
</reference>
<evidence type="ECO:0000313" key="4">
    <source>
        <dbReference type="EMBL" id="BAA17413.1"/>
    </source>
</evidence>
<sequence length="194" mass="22237">MWHLPPSNLQKWHLCQSQMVLNNPWCRVRRDTVQLPNGTLIDDYFVNMRPEIVMVLALTPQQEIIFVRQYRHGVQEILLELPAGTFFPDQESPTAAIRRELEEETGYQITNLLNLGCIYDNPVKDQSRLHLFLAPDVTPTGKKAWDITEEIEMVLMPIAVVREQIFSGKIRVAGSLAALLLGLEKLSSLHFPLH</sequence>
<dbReference type="PhylomeDB" id="P73381"/>
<dbReference type="InterPro" id="IPR000086">
    <property type="entry name" value="NUDIX_hydrolase_dom"/>
</dbReference>